<dbReference type="HOGENOM" id="CLU_1267954_0_0_1"/>
<reference evidence="3" key="1">
    <citation type="submission" date="2012-12" db="EMBL/GenBank/DDBJ databases">
        <authorList>
            <person name="Hellsten U."/>
            <person name="Grimwood J."/>
            <person name="Chapman J.A."/>
            <person name="Shapiro H."/>
            <person name="Aerts A."/>
            <person name="Otillar R.P."/>
            <person name="Terry A.Y."/>
            <person name="Boore J.L."/>
            <person name="Simakov O."/>
            <person name="Marletaz F."/>
            <person name="Cho S.-J."/>
            <person name="Edsinger-Gonzales E."/>
            <person name="Havlak P."/>
            <person name="Kuo D.-H."/>
            <person name="Larsson T."/>
            <person name="Lv J."/>
            <person name="Arendt D."/>
            <person name="Savage R."/>
            <person name="Osoegawa K."/>
            <person name="de Jong P."/>
            <person name="Lindberg D.R."/>
            <person name="Seaver E.C."/>
            <person name="Weisblat D.A."/>
            <person name="Putnam N.H."/>
            <person name="Grigoriev I.V."/>
            <person name="Rokhsar D.S."/>
        </authorList>
    </citation>
    <scope>NUCLEOTIDE SEQUENCE</scope>
    <source>
        <strain evidence="3">I ESC-2004</strain>
    </source>
</reference>
<evidence type="ECO:0000313" key="2">
    <source>
        <dbReference type="EnsemblMetazoa" id="CapteP213109"/>
    </source>
</evidence>
<name>R7VIG0_CAPTE</name>
<evidence type="ECO:0000313" key="1">
    <source>
        <dbReference type="EMBL" id="ELU18404.1"/>
    </source>
</evidence>
<keyword evidence="3" id="KW-1185">Reference proteome</keyword>
<organism evidence="1">
    <name type="scientific">Capitella teleta</name>
    <name type="common">Polychaete worm</name>
    <dbReference type="NCBI Taxonomy" id="283909"/>
    <lineage>
        <taxon>Eukaryota</taxon>
        <taxon>Metazoa</taxon>
        <taxon>Spiralia</taxon>
        <taxon>Lophotrochozoa</taxon>
        <taxon>Annelida</taxon>
        <taxon>Polychaeta</taxon>
        <taxon>Sedentaria</taxon>
        <taxon>Scolecida</taxon>
        <taxon>Capitellidae</taxon>
        <taxon>Capitella</taxon>
    </lineage>
</organism>
<dbReference type="Proteomes" id="UP000014760">
    <property type="component" value="Unassembled WGS sequence"/>
</dbReference>
<dbReference type="EMBL" id="AMQN01003809">
    <property type="status" value="NOT_ANNOTATED_CDS"/>
    <property type="molecule type" value="Genomic_DNA"/>
</dbReference>
<accession>R7VIG0</accession>
<protein>
    <submittedName>
        <fullName evidence="1 2">Uncharacterized protein</fullName>
    </submittedName>
</protein>
<dbReference type="EMBL" id="KB291945">
    <property type="protein sequence ID" value="ELU18404.1"/>
    <property type="molecule type" value="Genomic_DNA"/>
</dbReference>
<reference evidence="1 3" key="2">
    <citation type="journal article" date="2013" name="Nature">
        <title>Insights into bilaterian evolution from three spiralian genomes.</title>
        <authorList>
            <person name="Simakov O."/>
            <person name="Marletaz F."/>
            <person name="Cho S.J."/>
            <person name="Edsinger-Gonzales E."/>
            <person name="Havlak P."/>
            <person name="Hellsten U."/>
            <person name="Kuo D.H."/>
            <person name="Larsson T."/>
            <person name="Lv J."/>
            <person name="Arendt D."/>
            <person name="Savage R."/>
            <person name="Osoegawa K."/>
            <person name="de Jong P."/>
            <person name="Grimwood J."/>
            <person name="Chapman J.A."/>
            <person name="Shapiro H."/>
            <person name="Aerts A."/>
            <person name="Otillar R.P."/>
            <person name="Terry A.Y."/>
            <person name="Boore J.L."/>
            <person name="Grigoriev I.V."/>
            <person name="Lindberg D.R."/>
            <person name="Seaver E.C."/>
            <person name="Weisblat D.A."/>
            <person name="Putnam N.H."/>
            <person name="Rokhsar D.S."/>
        </authorList>
    </citation>
    <scope>NUCLEOTIDE SEQUENCE</scope>
    <source>
        <strain evidence="1 3">I ESC-2004</strain>
    </source>
</reference>
<evidence type="ECO:0000313" key="3">
    <source>
        <dbReference type="Proteomes" id="UP000014760"/>
    </source>
</evidence>
<gene>
    <name evidence="1" type="ORF">CAPTEDRAFT_213109</name>
</gene>
<proteinExistence type="predicted"/>
<reference evidence="2" key="3">
    <citation type="submission" date="2015-06" db="UniProtKB">
        <authorList>
            <consortium name="EnsemblMetazoa"/>
        </authorList>
    </citation>
    <scope>IDENTIFICATION</scope>
</reference>
<dbReference type="EnsemblMetazoa" id="CapteT213109">
    <property type="protein sequence ID" value="CapteP213109"/>
    <property type="gene ID" value="CapteG213109"/>
</dbReference>
<dbReference type="AlphaFoldDB" id="R7VIG0"/>
<sequence>MAITMLKKGSLWMHCLRSVVVGQDGCISKDPHKRKPAGNERMFKMSDNMLTSTQSGLEVKHLPGTGGRERVAKVQLQSAFTVFLKALIEVAVTALDSYSILLLTFVRRKIYNCSDESAVLLVTHFIIADGDSLGPPTLDLATSICHSLNGIEKYPVVLPSGTNGLKSSKPTSSSEWCHSHAVKGGLQIFHGQQVTWNEFSAFVAVEGKSQKFGGQNQT</sequence>